<dbReference type="SUPFAM" id="SSF53271">
    <property type="entry name" value="PRTase-like"/>
    <property type="match status" value="1"/>
</dbReference>
<evidence type="ECO:0000313" key="1">
    <source>
        <dbReference type="EMBL" id="PJC24225.1"/>
    </source>
</evidence>
<reference evidence="2" key="1">
    <citation type="submission" date="2017-09" db="EMBL/GenBank/DDBJ databases">
        <title>Depth-based differentiation of microbial function through sediment-hosted aquifers and enrichment of novel symbionts in the deep terrestrial subsurface.</title>
        <authorList>
            <person name="Probst A.J."/>
            <person name="Ladd B."/>
            <person name="Jarett J.K."/>
            <person name="Geller-Mcgrath D.E."/>
            <person name="Sieber C.M.K."/>
            <person name="Emerson J.B."/>
            <person name="Anantharaman K."/>
            <person name="Thomas B.C."/>
            <person name="Malmstrom R."/>
            <person name="Stieglmeier M."/>
            <person name="Klingl A."/>
            <person name="Woyke T."/>
            <person name="Ryan C.M."/>
            <person name="Banfield J.F."/>
        </authorList>
    </citation>
    <scope>NUCLEOTIDE SEQUENCE [LARGE SCALE GENOMIC DNA]</scope>
</reference>
<dbReference type="AlphaFoldDB" id="A0A2M8ENB2"/>
<protein>
    <recommendedName>
        <fullName evidence="3">Phosphoribosyltransferase domain-containing protein</fullName>
    </recommendedName>
</protein>
<dbReference type="Proteomes" id="UP000230251">
    <property type="component" value="Unassembled WGS sequence"/>
</dbReference>
<dbReference type="EMBL" id="PFSI01000056">
    <property type="protein sequence ID" value="PJC24225.1"/>
    <property type="molecule type" value="Genomic_DNA"/>
</dbReference>
<proteinExistence type="predicted"/>
<evidence type="ECO:0008006" key="3">
    <source>
        <dbReference type="Google" id="ProtNLM"/>
    </source>
</evidence>
<name>A0A2M8ENB2_9BACT</name>
<organism evidence="1 2">
    <name type="scientific">Candidatus Uhrbacteria bacterium CG_4_9_14_0_2_um_filter_41_50</name>
    <dbReference type="NCBI Taxonomy" id="1975031"/>
    <lineage>
        <taxon>Bacteria</taxon>
        <taxon>Candidatus Uhriibacteriota</taxon>
    </lineage>
</organism>
<dbReference type="InterPro" id="IPR029057">
    <property type="entry name" value="PRTase-like"/>
</dbReference>
<accession>A0A2M8ENB2</accession>
<evidence type="ECO:0000313" key="2">
    <source>
        <dbReference type="Proteomes" id="UP000230251"/>
    </source>
</evidence>
<comment type="caution">
    <text evidence="1">The sequence shown here is derived from an EMBL/GenBank/DDBJ whole genome shotgun (WGS) entry which is preliminary data.</text>
</comment>
<sequence>MYKPYIVSADIYLLMEKWATRHDFVLSEKEFFSKLREEFSDYMRRIFPDFELVSEEEISLGLIELVEKSGLPVISLDHVYFQSKLNFEIARLADEYGNDRGLGRRGNTLPLIKQVRKLKMSGVREAVLVDDVVFSGALIERVVEVLSKIGISVPLIIAGIGINEGINRINGSREIRCVHTYNSVIDEVCERDFYPGVPLSGRLLIGNDNIGIPYILPFGKPDGWASIPSDQTKNFSRFCIQQTITLFDEIAESSGKPVLCQDLGRKVLRLPTDSTPYTDVLRKIL</sequence>
<gene>
    <name evidence="1" type="ORF">CO057_03970</name>
</gene>